<feature type="transmembrane region" description="Helical" evidence="1">
    <location>
        <begin position="44"/>
        <end position="62"/>
    </location>
</feature>
<feature type="transmembrane region" description="Helical" evidence="1">
    <location>
        <begin position="21"/>
        <end position="38"/>
    </location>
</feature>
<keyword evidence="1" id="KW-0812">Transmembrane</keyword>
<evidence type="ECO:0000256" key="1">
    <source>
        <dbReference type="SAM" id="Phobius"/>
    </source>
</evidence>
<reference evidence="2 3" key="1">
    <citation type="submission" date="2018-09" db="EMBL/GenBank/DDBJ databases">
        <title>The complete genome sequence of Neokomagataea tanensis NBRC 106556(T).</title>
        <authorList>
            <person name="Chua K.-O."/>
            <person name="See-Too W.-S."/>
            <person name="Hong K.-W."/>
            <person name="Yin W.-F."/>
            <person name="Chan K.-G."/>
        </authorList>
    </citation>
    <scope>NUCLEOTIDE SEQUENCE [LARGE SCALE GENOMIC DNA]</scope>
    <source>
        <strain evidence="3">AH13 \ NBRC 106556</strain>
    </source>
</reference>
<proteinExistence type="predicted"/>
<organism evidence="2 3">
    <name type="scientific">Neokomagataea tanensis</name>
    <dbReference type="NCBI Taxonomy" id="661191"/>
    <lineage>
        <taxon>Bacteria</taxon>
        <taxon>Pseudomonadati</taxon>
        <taxon>Pseudomonadota</taxon>
        <taxon>Alphaproteobacteria</taxon>
        <taxon>Acetobacterales</taxon>
        <taxon>Acetobacteraceae</taxon>
        <taxon>Neokomagataea</taxon>
    </lineage>
</organism>
<dbReference type="Proteomes" id="UP000317214">
    <property type="component" value="Chromosome"/>
</dbReference>
<dbReference type="RefSeq" id="WP_170211047.1">
    <property type="nucleotide sequence ID" value="NZ_CP032485.1"/>
</dbReference>
<keyword evidence="1" id="KW-1133">Transmembrane helix</keyword>
<dbReference type="EMBL" id="CP032485">
    <property type="protein sequence ID" value="QDH24647.1"/>
    <property type="molecule type" value="Genomic_DNA"/>
</dbReference>
<keyword evidence="3" id="KW-1185">Reference proteome</keyword>
<gene>
    <name evidence="2" type="ORF">D5366_04740</name>
</gene>
<protein>
    <submittedName>
        <fullName evidence="2">Uncharacterized protein</fullName>
    </submittedName>
</protein>
<evidence type="ECO:0000313" key="2">
    <source>
        <dbReference type="EMBL" id="QDH24647.1"/>
    </source>
</evidence>
<name>A0A4Y6V847_9PROT</name>
<evidence type="ECO:0000313" key="3">
    <source>
        <dbReference type="Proteomes" id="UP000317214"/>
    </source>
</evidence>
<keyword evidence="1" id="KW-0472">Membrane</keyword>
<accession>A0A4Y6V847</accession>
<dbReference type="AlphaFoldDB" id="A0A4Y6V847"/>
<dbReference type="KEGG" id="ntn:D5366_04740"/>
<sequence>MNGSFVDLATLLNIFPKEYETLLAFFIIFCKLITVLFPPPNNKIVYSAYRVISVLGLNIGWASNYIESSKSKLSIDSNIKK</sequence>